<dbReference type="EMBL" id="AP022614">
    <property type="protein sequence ID" value="BBZ47161.1"/>
    <property type="molecule type" value="Genomic_DNA"/>
</dbReference>
<dbReference type="FunFam" id="3.40.50.880:FF:000051">
    <property type="entry name" value="Glutathione-independent glyoxalase HSP31"/>
    <property type="match status" value="1"/>
</dbReference>
<comment type="similarity">
    <text evidence="3">Belongs to the peptidase C56 family. HSP31-like subfamily.</text>
</comment>
<dbReference type="Gene3D" id="3.40.50.880">
    <property type="match status" value="1"/>
</dbReference>
<keyword evidence="1" id="KW-0346">Stress response</keyword>
<evidence type="ECO:0000313" key="4">
    <source>
        <dbReference type="EMBL" id="BBZ47161.1"/>
    </source>
</evidence>
<evidence type="ECO:0000256" key="2">
    <source>
        <dbReference type="ARBA" id="ARBA00023239"/>
    </source>
</evidence>
<evidence type="ECO:0000313" key="5">
    <source>
        <dbReference type="Proteomes" id="UP000467105"/>
    </source>
</evidence>
<dbReference type="InterPro" id="IPR050325">
    <property type="entry name" value="Prot/Nucl_acid_deglycase"/>
</dbReference>
<keyword evidence="5" id="KW-1185">Reference proteome</keyword>
<dbReference type="SUPFAM" id="SSF52317">
    <property type="entry name" value="Class I glutamine amidotransferase-like"/>
    <property type="match status" value="1"/>
</dbReference>
<organism evidence="4 5">
    <name type="scientific">Mycobacterium parmense</name>
    <dbReference type="NCBI Taxonomy" id="185642"/>
    <lineage>
        <taxon>Bacteria</taxon>
        <taxon>Bacillati</taxon>
        <taxon>Actinomycetota</taxon>
        <taxon>Actinomycetes</taxon>
        <taxon>Mycobacteriales</taxon>
        <taxon>Mycobacteriaceae</taxon>
        <taxon>Mycobacterium</taxon>
        <taxon>Mycobacterium simiae complex</taxon>
    </lineage>
</organism>
<dbReference type="GO" id="GO:0019172">
    <property type="term" value="F:glyoxalase III activity"/>
    <property type="evidence" value="ECO:0007669"/>
    <property type="project" value="TreeGrafter"/>
</dbReference>
<keyword evidence="4" id="KW-0808">Transferase</keyword>
<proteinExistence type="inferred from homology"/>
<reference evidence="4 5" key="1">
    <citation type="journal article" date="2019" name="Emerg. Microbes Infect.">
        <title>Comprehensive subspecies identification of 175 nontuberculous mycobacteria species based on 7547 genomic profiles.</title>
        <authorList>
            <person name="Matsumoto Y."/>
            <person name="Kinjo T."/>
            <person name="Motooka D."/>
            <person name="Nabeya D."/>
            <person name="Jung N."/>
            <person name="Uechi K."/>
            <person name="Horii T."/>
            <person name="Iida T."/>
            <person name="Fujita J."/>
            <person name="Nakamura S."/>
        </authorList>
    </citation>
    <scope>NUCLEOTIDE SEQUENCE [LARGE SCALE GENOMIC DNA]</scope>
    <source>
        <strain evidence="4 5">JCM 14742</strain>
    </source>
</reference>
<sequence>MRCEVGLLCGGMHGHTHWESTMTANLPRKALISISSYHGVIYPDGTKTGLFYTEALHPYEVLTAAGFDVDLASETGTYGLDDLSLTDRFLAGDDKAVYQNPQHPFNVQLNSQLKKASELDKGQYGLFFGSAGHAALYDYPTASGLQTVATDVWGRGGIVAAVCHGPVLLPGVTESNGRSIIEGQTVTGFTIEGEIVLQVWDKLKSDRVAPVVDAVTKAGAHYSSPMHPFDDYSITAGRLITGANPASARSAAQRALDAFEAFEGL</sequence>
<dbReference type="PANTHER" id="PTHR48094">
    <property type="entry name" value="PROTEIN/NUCLEIC ACID DEGLYCASE DJ-1-RELATED"/>
    <property type="match status" value="1"/>
</dbReference>
<dbReference type="GO" id="GO:0016301">
    <property type="term" value="F:kinase activity"/>
    <property type="evidence" value="ECO:0007669"/>
    <property type="project" value="UniProtKB-KW"/>
</dbReference>
<dbReference type="GO" id="GO:0019243">
    <property type="term" value="P:methylglyoxal catabolic process to D-lactate via S-lactoyl-glutathione"/>
    <property type="evidence" value="ECO:0007669"/>
    <property type="project" value="TreeGrafter"/>
</dbReference>
<dbReference type="InterPro" id="IPR029062">
    <property type="entry name" value="Class_I_gatase-like"/>
</dbReference>
<keyword evidence="4" id="KW-0418">Kinase</keyword>
<evidence type="ECO:0000256" key="1">
    <source>
        <dbReference type="ARBA" id="ARBA00023016"/>
    </source>
</evidence>
<keyword evidence="2" id="KW-0456">Lyase</keyword>
<protein>
    <submittedName>
        <fullName evidence="4">Dihydroxyacetone kinase</fullName>
    </submittedName>
</protein>
<dbReference type="PANTHER" id="PTHR48094:SF11">
    <property type="entry name" value="GLUTATHIONE-INDEPENDENT GLYOXALASE HSP31-RELATED"/>
    <property type="match status" value="1"/>
</dbReference>
<name>A0A7I7Z2M1_9MYCO</name>
<dbReference type="Proteomes" id="UP000467105">
    <property type="component" value="Chromosome"/>
</dbReference>
<accession>A0A7I7Z2M1</accession>
<dbReference type="GO" id="GO:0005737">
    <property type="term" value="C:cytoplasm"/>
    <property type="evidence" value="ECO:0007669"/>
    <property type="project" value="TreeGrafter"/>
</dbReference>
<dbReference type="AlphaFoldDB" id="A0A7I7Z2M1"/>
<gene>
    <name evidence="4" type="ORF">MPRM_44420</name>
</gene>
<evidence type="ECO:0000256" key="3">
    <source>
        <dbReference type="ARBA" id="ARBA00038493"/>
    </source>
</evidence>